<reference evidence="2" key="2">
    <citation type="submission" date="2022-01" db="EMBL/GenBank/DDBJ databases">
        <authorList>
            <person name="Yamashiro T."/>
            <person name="Shiraishi A."/>
            <person name="Satake H."/>
            <person name="Nakayama K."/>
        </authorList>
    </citation>
    <scope>NUCLEOTIDE SEQUENCE</scope>
</reference>
<evidence type="ECO:0000256" key="1">
    <source>
        <dbReference type="SAM" id="MobiDB-lite"/>
    </source>
</evidence>
<evidence type="ECO:0000313" key="2">
    <source>
        <dbReference type="EMBL" id="GJU10406.1"/>
    </source>
</evidence>
<dbReference type="Proteomes" id="UP001151760">
    <property type="component" value="Unassembled WGS sequence"/>
</dbReference>
<name>A0ABQ5JCZ3_9ASTR</name>
<proteinExistence type="predicted"/>
<dbReference type="EMBL" id="BQNB010021820">
    <property type="protein sequence ID" value="GJU10406.1"/>
    <property type="molecule type" value="Genomic_DNA"/>
</dbReference>
<reference evidence="2" key="1">
    <citation type="journal article" date="2022" name="Int. J. Mol. Sci.">
        <title>Draft Genome of Tanacetum Coccineum: Genomic Comparison of Closely Related Tanacetum-Family Plants.</title>
        <authorList>
            <person name="Yamashiro T."/>
            <person name="Shiraishi A."/>
            <person name="Nakayama K."/>
            <person name="Satake H."/>
        </authorList>
    </citation>
    <scope>NUCLEOTIDE SEQUENCE</scope>
</reference>
<protein>
    <submittedName>
        <fullName evidence="2">Uncharacterized protein</fullName>
    </submittedName>
</protein>
<sequence>MHNNIMAAGSRNRPPMLAMRRYAQWQSCFLKCIDTRPNGDALRKFILEGPYQPTSVIIPAVPATDDSPEKEAIHLLLTGIGDEIYSTVDACKTAHYMWIAIERLQHDDERNDKKQLNSFYDAIQCLVSSTTSTRMVKYQKNEICAERIAKNANPLALVDAAQQYPDPYYQAPKFHKSFATPSKQASSKRSTNLPTTTSELLQTPETRMKPKKVKDYTYHKEKMLMCKQAKKGIPLQAEQADWLEDTDEEIDEQELEAHCSYMAKIYEVLTIDSGTDTEPLEQDDSNVTPDSPDMCDNDIQTDQNAKDERAVLANLIANLKLDVDENKKIQK</sequence>
<comment type="caution">
    <text evidence="2">The sequence shown here is derived from an EMBL/GenBank/DDBJ whole genome shotgun (WGS) entry which is preliminary data.</text>
</comment>
<accession>A0ABQ5JCZ3</accession>
<feature type="region of interest" description="Disordered" evidence="1">
    <location>
        <begin position="275"/>
        <end position="294"/>
    </location>
</feature>
<organism evidence="2 3">
    <name type="scientific">Tanacetum coccineum</name>
    <dbReference type="NCBI Taxonomy" id="301880"/>
    <lineage>
        <taxon>Eukaryota</taxon>
        <taxon>Viridiplantae</taxon>
        <taxon>Streptophyta</taxon>
        <taxon>Embryophyta</taxon>
        <taxon>Tracheophyta</taxon>
        <taxon>Spermatophyta</taxon>
        <taxon>Magnoliopsida</taxon>
        <taxon>eudicotyledons</taxon>
        <taxon>Gunneridae</taxon>
        <taxon>Pentapetalae</taxon>
        <taxon>asterids</taxon>
        <taxon>campanulids</taxon>
        <taxon>Asterales</taxon>
        <taxon>Asteraceae</taxon>
        <taxon>Asteroideae</taxon>
        <taxon>Anthemideae</taxon>
        <taxon>Anthemidinae</taxon>
        <taxon>Tanacetum</taxon>
    </lineage>
</organism>
<keyword evidence="3" id="KW-1185">Reference proteome</keyword>
<gene>
    <name evidence="2" type="ORF">Tco_1132802</name>
</gene>
<evidence type="ECO:0000313" key="3">
    <source>
        <dbReference type="Proteomes" id="UP001151760"/>
    </source>
</evidence>